<dbReference type="InterPro" id="IPR033121">
    <property type="entry name" value="PEPTIDASE_A1"/>
</dbReference>
<feature type="transmembrane region" description="Helical" evidence="3">
    <location>
        <begin position="438"/>
        <end position="464"/>
    </location>
</feature>
<dbReference type="PRINTS" id="PR00792">
    <property type="entry name" value="PEPSIN"/>
</dbReference>
<feature type="chain" id="PRO_5016934910" evidence="4">
    <location>
        <begin position="24"/>
        <end position="855"/>
    </location>
</feature>
<feature type="domain" description="Peptidase A1" evidence="5">
    <location>
        <begin position="47"/>
        <end position="400"/>
    </location>
</feature>
<dbReference type="PROSITE" id="PS51767">
    <property type="entry name" value="PEPTIDASE_A1"/>
    <property type="match status" value="1"/>
</dbReference>
<evidence type="ECO:0000256" key="3">
    <source>
        <dbReference type="SAM" id="Phobius"/>
    </source>
</evidence>
<dbReference type="EMBL" id="NPIC01000015">
    <property type="protein sequence ID" value="RDL30347.1"/>
    <property type="molecule type" value="Genomic_DNA"/>
</dbReference>
<dbReference type="Pfam" id="PF00026">
    <property type="entry name" value="Asp"/>
    <property type="match status" value="1"/>
</dbReference>
<dbReference type="Gene3D" id="2.40.70.10">
    <property type="entry name" value="Acid Proteases"/>
    <property type="match status" value="2"/>
</dbReference>
<evidence type="ECO:0000313" key="7">
    <source>
        <dbReference type="Proteomes" id="UP000254866"/>
    </source>
</evidence>
<feature type="compositionally biased region" description="Polar residues" evidence="2">
    <location>
        <begin position="691"/>
        <end position="717"/>
    </location>
</feature>
<gene>
    <name evidence="6" type="ORF">BP5553_10225</name>
</gene>
<dbReference type="CDD" id="cd05471">
    <property type="entry name" value="pepsin_like"/>
    <property type="match status" value="1"/>
</dbReference>
<evidence type="ECO:0000259" key="5">
    <source>
        <dbReference type="PROSITE" id="PS51767"/>
    </source>
</evidence>
<dbReference type="PANTHER" id="PTHR47966">
    <property type="entry name" value="BETA-SITE APP-CLEAVING ENZYME, ISOFORM A-RELATED"/>
    <property type="match status" value="1"/>
</dbReference>
<dbReference type="InterPro" id="IPR021109">
    <property type="entry name" value="Peptidase_aspartic_dom_sf"/>
</dbReference>
<keyword evidence="6" id="KW-0645">Protease</keyword>
<keyword evidence="7" id="KW-1185">Reference proteome</keyword>
<name>A0A370T9K3_9HELO</name>
<keyword evidence="6" id="KW-0378">Hydrolase</keyword>
<dbReference type="GeneID" id="43603074"/>
<feature type="region of interest" description="Disordered" evidence="2">
    <location>
        <begin position="474"/>
        <end position="511"/>
    </location>
</feature>
<dbReference type="Proteomes" id="UP000254866">
    <property type="component" value="Unassembled WGS sequence"/>
</dbReference>
<sequence length="855" mass="91874">MSSAPRWMWKWELIVVLWYSVRCITGAATALSVTPSTNWFGDDGTWSAISIRVGTPPQWVDVMVNTVSSETWVVGPAGCVDNNALCISSRGEIFDMKKSSTWQDEGFFNLGIDSRFGGSAYANYGLDDLAFGSTGVVLPSAIIGSINATSFLLGMFGLGVVPGNFKNITSLPAISGLVEKNGAIPSHSYGYTAGATYQQKGVPNSLTLGGFDANRFVPHNVSFNLNPSQNPQASISYISVVSAGSSNNWTSPVQLLSAADRVSAIIDSTTPYLWLPPSVCDRFAQTLGLSYNSSLELYTFDGNSSQHDVLQKSQLSFTFSLSDISASPEAVNITLPYAAFDLKLTFPFPALNTTYGAPDSSKNYFPLKRAVNEAQYTIGRAFLQEAYLITDYERNKFSIHQAIHTTNPIGDTNIVAITRPSDSSFSSPKVDEKSSSKLATGAIVGIAIGSCAAIALATILAFYFRHQKQAKAKAAAADDEKPEAPQPKSFLDRFRRRRPTPPANEVVGCTDYPTEVGADATHERFELPAPLGPAELDSDAGTLDGTTENGSVATDSNMSMYERARRKIERQQAAAARLEATHETYPIEKTENDTSPVTHYRPHDSDTLNTQSPLVSPMAESHGSLTVGGQPSPLSPCFVSAPTTPISPTSPPPTYRRISPGNVVYAGRLPDNVQLPRVVPRIIGPDGRTVNAEQNPVSPEPGTETTSTLGSQFTENEVMTRDDLYEDATQSPGGTPYSPVSSRSADGSAHGSASISAPTTTTGSSSNASQPPINIRGGGGGSDTGIVREEDDSKFLRQDVEGLRADIQTREVLNPYARRNRLQGEDDLVHVPQPAEHRFSWEEERISGTDESGTR</sequence>
<evidence type="ECO:0000256" key="4">
    <source>
        <dbReference type="SAM" id="SignalP"/>
    </source>
</evidence>
<dbReference type="RefSeq" id="XP_031864872.1">
    <property type="nucleotide sequence ID" value="XM_032018848.1"/>
</dbReference>
<dbReference type="InterPro" id="IPR034164">
    <property type="entry name" value="Pepsin-like_dom"/>
</dbReference>
<protein>
    <submittedName>
        <fullName evidence="6">Acid protease</fullName>
    </submittedName>
</protein>
<dbReference type="GO" id="GO:0004190">
    <property type="term" value="F:aspartic-type endopeptidase activity"/>
    <property type="evidence" value="ECO:0007669"/>
    <property type="project" value="InterPro"/>
</dbReference>
<dbReference type="SUPFAM" id="SSF50630">
    <property type="entry name" value="Acid proteases"/>
    <property type="match status" value="1"/>
</dbReference>
<dbReference type="InterPro" id="IPR001461">
    <property type="entry name" value="Aspartic_peptidase_A1"/>
</dbReference>
<reference evidence="6 7" key="1">
    <citation type="journal article" date="2018" name="IMA Fungus">
        <title>IMA Genome-F 9: Draft genome sequence of Annulohypoxylon stygium, Aspergillus mulundensis, Berkeleyomyces basicola (syn. Thielaviopsis basicola), Ceratocystis smalleyi, two Cercospora beticola strains, Coleophoma cylindrospora, Fusarium fracticaudum, Phialophora cf. hyalina, and Morchella septimelata.</title>
        <authorList>
            <person name="Wingfield B.D."/>
            <person name="Bills G.F."/>
            <person name="Dong Y."/>
            <person name="Huang W."/>
            <person name="Nel W.J."/>
            <person name="Swalarsk-Parry B.S."/>
            <person name="Vaghefi N."/>
            <person name="Wilken P.M."/>
            <person name="An Z."/>
            <person name="de Beer Z.W."/>
            <person name="De Vos L."/>
            <person name="Chen L."/>
            <person name="Duong T.A."/>
            <person name="Gao Y."/>
            <person name="Hammerbacher A."/>
            <person name="Kikkert J.R."/>
            <person name="Li Y."/>
            <person name="Li H."/>
            <person name="Li K."/>
            <person name="Li Q."/>
            <person name="Liu X."/>
            <person name="Ma X."/>
            <person name="Naidoo K."/>
            <person name="Pethybridge S.J."/>
            <person name="Sun J."/>
            <person name="Steenkamp E.T."/>
            <person name="van der Nest M.A."/>
            <person name="van Wyk S."/>
            <person name="Wingfield M.J."/>
            <person name="Xiong C."/>
            <person name="Yue Q."/>
            <person name="Zhang X."/>
        </authorList>
    </citation>
    <scope>NUCLEOTIDE SEQUENCE [LARGE SCALE GENOMIC DNA]</scope>
    <source>
        <strain evidence="6 7">BP 5553</strain>
    </source>
</reference>
<evidence type="ECO:0000256" key="2">
    <source>
        <dbReference type="SAM" id="MobiDB-lite"/>
    </source>
</evidence>
<dbReference type="OrthoDB" id="4074350at2759"/>
<proteinExistence type="inferred from homology"/>
<dbReference type="AlphaFoldDB" id="A0A370T9K3"/>
<keyword evidence="3" id="KW-0472">Membrane</keyword>
<dbReference type="GO" id="GO:0000324">
    <property type="term" value="C:fungal-type vacuole"/>
    <property type="evidence" value="ECO:0007669"/>
    <property type="project" value="TreeGrafter"/>
</dbReference>
<feature type="region of interest" description="Disordered" evidence="2">
    <location>
        <begin position="824"/>
        <end position="855"/>
    </location>
</feature>
<dbReference type="GO" id="GO:0006508">
    <property type="term" value="P:proteolysis"/>
    <property type="evidence" value="ECO:0007669"/>
    <property type="project" value="UniProtKB-KW"/>
</dbReference>
<comment type="similarity">
    <text evidence="1">Belongs to the peptidase A1 family.</text>
</comment>
<dbReference type="PANTHER" id="PTHR47966:SF51">
    <property type="entry name" value="BETA-SITE APP-CLEAVING ENZYME, ISOFORM A-RELATED"/>
    <property type="match status" value="1"/>
</dbReference>
<dbReference type="STRING" id="2656787.A0A370T9K3"/>
<feature type="signal peptide" evidence="4">
    <location>
        <begin position="1"/>
        <end position="23"/>
    </location>
</feature>
<keyword evidence="3" id="KW-0812">Transmembrane</keyword>
<organism evidence="6 7">
    <name type="scientific">Venustampulla echinocandica</name>
    <dbReference type="NCBI Taxonomy" id="2656787"/>
    <lineage>
        <taxon>Eukaryota</taxon>
        <taxon>Fungi</taxon>
        <taxon>Dikarya</taxon>
        <taxon>Ascomycota</taxon>
        <taxon>Pezizomycotina</taxon>
        <taxon>Leotiomycetes</taxon>
        <taxon>Helotiales</taxon>
        <taxon>Pleuroascaceae</taxon>
        <taxon>Venustampulla</taxon>
    </lineage>
</organism>
<keyword evidence="4" id="KW-0732">Signal</keyword>
<evidence type="ECO:0000313" key="6">
    <source>
        <dbReference type="EMBL" id="RDL30347.1"/>
    </source>
</evidence>
<comment type="caution">
    <text evidence="6">The sequence shown here is derived from an EMBL/GenBank/DDBJ whole genome shotgun (WGS) entry which is preliminary data.</text>
</comment>
<keyword evidence="3" id="KW-1133">Transmembrane helix</keyword>
<feature type="region of interest" description="Disordered" evidence="2">
    <location>
        <begin position="683"/>
        <end position="787"/>
    </location>
</feature>
<evidence type="ECO:0000256" key="1">
    <source>
        <dbReference type="ARBA" id="ARBA00007447"/>
    </source>
</evidence>
<feature type="compositionally biased region" description="Polar residues" evidence="2">
    <location>
        <begin position="728"/>
        <end position="772"/>
    </location>
</feature>
<accession>A0A370T9K3</accession>